<dbReference type="AlphaFoldDB" id="A0A090ZN69"/>
<proteinExistence type="predicted"/>
<sequence length="69" mass="8347">MNINNLDIAKQHIRDLQMEMERCRLAEQMRRLAKEQAKERAKSMRNEVPREKKRGSLLTPILMKMRRLL</sequence>
<evidence type="ECO:0000313" key="3">
    <source>
        <dbReference type="Proteomes" id="UP000029278"/>
    </source>
</evidence>
<dbReference type="GeneID" id="77009154"/>
<feature type="compositionally biased region" description="Basic and acidic residues" evidence="1">
    <location>
        <begin position="34"/>
        <end position="50"/>
    </location>
</feature>
<dbReference type="HOGENOM" id="CLU_2771964_0_0_9"/>
<keyword evidence="3" id="KW-1185">Reference proteome</keyword>
<organism evidence="2 3">
    <name type="scientific">Paenibacillus macerans</name>
    <name type="common">Bacillus macerans</name>
    <dbReference type="NCBI Taxonomy" id="44252"/>
    <lineage>
        <taxon>Bacteria</taxon>
        <taxon>Bacillati</taxon>
        <taxon>Bacillota</taxon>
        <taxon>Bacilli</taxon>
        <taxon>Bacillales</taxon>
        <taxon>Paenibacillaceae</taxon>
        <taxon>Paenibacillus</taxon>
    </lineage>
</organism>
<protein>
    <submittedName>
        <fullName evidence="2">Uncharacterized protein</fullName>
    </submittedName>
</protein>
<dbReference type="Proteomes" id="UP000029278">
    <property type="component" value="Unassembled WGS sequence"/>
</dbReference>
<gene>
    <name evidence="2" type="ORF">DJ90_98</name>
</gene>
<accession>A0A090ZN69</accession>
<name>A0A090ZN69_PAEMA</name>
<evidence type="ECO:0000256" key="1">
    <source>
        <dbReference type="SAM" id="MobiDB-lite"/>
    </source>
</evidence>
<feature type="region of interest" description="Disordered" evidence="1">
    <location>
        <begin position="34"/>
        <end position="54"/>
    </location>
</feature>
<dbReference type="OrthoDB" id="2663696at2"/>
<evidence type="ECO:0000313" key="2">
    <source>
        <dbReference type="EMBL" id="KFN05571.1"/>
    </source>
</evidence>
<dbReference type="PATRIC" id="fig|44252.3.peg.4348"/>
<comment type="caution">
    <text evidence="2">The sequence shown here is derived from an EMBL/GenBank/DDBJ whole genome shotgun (WGS) entry which is preliminary data.</text>
</comment>
<dbReference type="RefSeq" id="WP_036625534.1">
    <property type="nucleotide sequence ID" value="NZ_JAKOBR010000022.1"/>
</dbReference>
<dbReference type="EMBL" id="JMQA01000038">
    <property type="protein sequence ID" value="KFN05571.1"/>
    <property type="molecule type" value="Genomic_DNA"/>
</dbReference>
<reference evidence="2 3" key="1">
    <citation type="submission" date="2014-04" db="EMBL/GenBank/DDBJ databases">
        <authorList>
            <person name="Bishop-Lilly K.A."/>
            <person name="Broomall S.M."/>
            <person name="Chain P.S."/>
            <person name="Chertkov O."/>
            <person name="Coyne S.R."/>
            <person name="Daligault H.E."/>
            <person name="Davenport K.W."/>
            <person name="Erkkila T."/>
            <person name="Frey K.G."/>
            <person name="Gibbons H.S."/>
            <person name="Gu W."/>
            <person name="Jaissle J."/>
            <person name="Johnson S.L."/>
            <person name="Koroleva G.I."/>
            <person name="Ladner J.T."/>
            <person name="Lo C.-C."/>
            <person name="Minogue T.D."/>
            <person name="Munk C."/>
            <person name="Palacios G.F."/>
            <person name="Redden C.L."/>
            <person name="Rosenzweig C.N."/>
            <person name="Scholz M.B."/>
            <person name="Teshima H."/>
            <person name="Xu Y."/>
        </authorList>
    </citation>
    <scope>NUCLEOTIDE SEQUENCE [LARGE SCALE GENOMIC DNA]</scope>
    <source>
        <strain evidence="2 3">8244</strain>
    </source>
</reference>